<evidence type="ECO:0000256" key="8">
    <source>
        <dbReference type="ARBA" id="ARBA00051722"/>
    </source>
</evidence>
<dbReference type="PROSITE" id="PS50206">
    <property type="entry name" value="RHODANESE_3"/>
    <property type="match status" value="1"/>
</dbReference>
<dbReference type="GO" id="GO:0000086">
    <property type="term" value="P:G2/M transition of mitotic cell cycle"/>
    <property type="evidence" value="ECO:0007669"/>
    <property type="project" value="TreeGrafter"/>
</dbReference>
<keyword evidence="6" id="KW-0904">Protein phosphatase</keyword>
<dbReference type="SMART" id="SM00450">
    <property type="entry name" value="RHOD"/>
    <property type="match status" value="1"/>
</dbReference>
<dbReference type="GO" id="GO:0005737">
    <property type="term" value="C:cytoplasm"/>
    <property type="evidence" value="ECO:0007669"/>
    <property type="project" value="TreeGrafter"/>
</dbReference>
<keyword evidence="3" id="KW-0132">Cell division</keyword>
<evidence type="ECO:0000256" key="2">
    <source>
        <dbReference type="ARBA" id="ARBA00013064"/>
    </source>
</evidence>
<comment type="catalytic activity">
    <reaction evidence="8">
        <text>O-phospho-L-tyrosyl-[protein] + H2O = L-tyrosyl-[protein] + phosphate</text>
        <dbReference type="Rhea" id="RHEA:10684"/>
        <dbReference type="Rhea" id="RHEA-COMP:10136"/>
        <dbReference type="Rhea" id="RHEA-COMP:20101"/>
        <dbReference type="ChEBI" id="CHEBI:15377"/>
        <dbReference type="ChEBI" id="CHEBI:43474"/>
        <dbReference type="ChEBI" id="CHEBI:46858"/>
        <dbReference type="ChEBI" id="CHEBI:61978"/>
        <dbReference type="EC" id="3.1.3.48"/>
    </reaction>
</comment>
<dbReference type="GO" id="GO:0004725">
    <property type="term" value="F:protein tyrosine phosphatase activity"/>
    <property type="evidence" value="ECO:0007669"/>
    <property type="project" value="UniProtKB-EC"/>
</dbReference>
<reference evidence="10" key="1">
    <citation type="submission" date="2021-03" db="EMBL/GenBank/DDBJ databases">
        <title>Chromosome level genome of the anhydrobiotic midge Polypedilum vanderplanki.</title>
        <authorList>
            <person name="Yoshida Y."/>
            <person name="Kikawada T."/>
            <person name="Gusev O."/>
        </authorList>
    </citation>
    <scope>NUCLEOTIDE SEQUENCE</scope>
    <source>
        <strain evidence="10">NIAS01</strain>
        <tissue evidence="10">Whole body or cell culture</tissue>
    </source>
</reference>
<evidence type="ECO:0000256" key="5">
    <source>
        <dbReference type="ARBA" id="ARBA00022801"/>
    </source>
</evidence>
<dbReference type="CDD" id="cd01530">
    <property type="entry name" value="Cdc25"/>
    <property type="match status" value="1"/>
</dbReference>
<keyword evidence="11" id="KW-1185">Reference proteome</keyword>
<dbReference type="SUPFAM" id="SSF52821">
    <property type="entry name" value="Rhodanese/Cell cycle control phosphatase"/>
    <property type="match status" value="1"/>
</dbReference>
<accession>A0A9J6BRP4</accession>
<dbReference type="Proteomes" id="UP001107558">
    <property type="component" value="Chromosome 3"/>
</dbReference>
<dbReference type="AlphaFoldDB" id="A0A9J6BRP4"/>
<proteinExistence type="inferred from homology"/>
<comment type="similarity">
    <text evidence="1">Belongs to the MPI phosphatase family.</text>
</comment>
<keyword evidence="5" id="KW-0378">Hydrolase</keyword>
<keyword evidence="7" id="KW-0131">Cell cycle</keyword>
<protein>
    <recommendedName>
        <fullName evidence="2">protein-tyrosine-phosphatase</fullName>
        <ecNumber evidence="2">3.1.3.48</ecNumber>
    </recommendedName>
</protein>
<evidence type="ECO:0000256" key="4">
    <source>
        <dbReference type="ARBA" id="ARBA00022776"/>
    </source>
</evidence>
<evidence type="ECO:0000313" key="10">
    <source>
        <dbReference type="EMBL" id="KAG5672115.1"/>
    </source>
</evidence>
<dbReference type="GO" id="GO:0110032">
    <property type="term" value="P:positive regulation of G2/MI transition of meiotic cell cycle"/>
    <property type="evidence" value="ECO:0007669"/>
    <property type="project" value="TreeGrafter"/>
</dbReference>
<dbReference type="EMBL" id="JADBJN010000003">
    <property type="protein sequence ID" value="KAG5672115.1"/>
    <property type="molecule type" value="Genomic_DNA"/>
</dbReference>
<evidence type="ECO:0000313" key="11">
    <source>
        <dbReference type="Proteomes" id="UP001107558"/>
    </source>
</evidence>
<organism evidence="10 11">
    <name type="scientific">Polypedilum vanderplanki</name>
    <name type="common">Sleeping chironomid midge</name>
    <dbReference type="NCBI Taxonomy" id="319348"/>
    <lineage>
        <taxon>Eukaryota</taxon>
        <taxon>Metazoa</taxon>
        <taxon>Ecdysozoa</taxon>
        <taxon>Arthropoda</taxon>
        <taxon>Hexapoda</taxon>
        <taxon>Insecta</taxon>
        <taxon>Pterygota</taxon>
        <taxon>Neoptera</taxon>
        <taxon>Endopterygota</taxon>
        <taxon>Diptera</taxon>
        <taxon>Nematocera</taxon>
        <taxon>Chironomoidea</taxon>
        <taxon>Chironomidae</taxon>
        <taxon>Chironominae</taxon>
        <taxon>Polypedilum</taxon>
        <taxon>Polypedilum</taxon>
    </lineage>
</organism>
<comment type="caution">
    <text evidence="10">The sequence shown here is derived from an EMBL/GenBank/DDBJ whole genome shotgun (WGS) entry which is preliminary data.</text>
</comment>
<dbReference type="InterPro" id="IPR036873">
    <property type="entry name" value="Rhodanese-like_dom_sf"/>
</dbReference>
<dbReference type="InterPro" id="IPR000751">
    <property type="entry name" value="MPI_Phosphatase"/>
</dbReference>
<evidence type="ECO:0000256" key="6">
    <source>
        <dbReference type="ARBA" id="ARBA00022912"/>
    </source>
</evidence>
<dbReference type="EC" id="3.1.3.48" evidence="2"/>
<name>A0A9J6BRP4_POLVA</name>
<sequence>MDELAKIFEIEYNSEEEIDFLESSDINGEILSENEKQEDFKIGDLLFNEIKYYSIESKKSARKRLDMDALALSPNISTSLSSLNTTPDRVCLNDISVNSILTPRLLLKRADPPEATSPSNAAKKMKLKEENEINIPIIIPPIQVHQTLPRKKSSFRKSISVDEAAMLFNDKYKTADFCYELSLPILDKSKHSDLKSISPETMCQLLKGEFDHIIASYKIIDCRYPYEFNGGHIVGALNLYLENEIYDEFMKAQEAPHISNEGKRNIIIFHCEFSSERGPKQYRLLRSFDRAANVYPALQYPEIYLLEGGYKAFFESNQGFCDPQGYRSMIDPNFIKEYQEYRAKTKRSKNLIEETNNKLKSRSRSRLAL</sequence>
<gene>
    <name evidence="10" type="ORF">PVAND_002270</name>
</gene>
<dbReference type="Pfam" id="PF00581">
    <property type="entry name" value="Rhodanese"/>
    <property type="match status" value="1"/>
</dbReference>
<dbReference type="PRINTS" id="PR00716">
    <property type="entry name" value="MPIPHPHTASE"/>
</dbReference>
<dbReference type="PANTHER" id="PTHR10828">
    <property type="entry name" value="M-PHASE INDUCER PHOSPHATASE DUAL SPECIFICITY PHOSPHATASE CDC25"/>
    <property type="match status" value="1"/>
</dbReference>
<dbReference type="PANTHER" id="PTHR10828:SF76">
    <property type="entry name" value="M-PHASE INDUCER PHOSPHATASE"/>
    <property type="match status" value="1"/>
</dbReference>
<dbReference type="GO" id="GO:0010971">
    <property type="term" value="P:positive regulation of G2/M transition of mitotic cell cycle"/>
    <property type="evidence" value="ECO:0007669"/>
    <property type="project" value="TreeGrafter"/>
</dbReference>
<dbReference type="GO" id="GO:0051301">
    <property type="term" value="P:cell division"/>
    <property type="evidence" value="ECO:0007669"/>
    <property type="project" value="UniProtKB-KW"/>
</dbReference>
<evidence type="ECO:0000256" key="7">
    <source>
        <dbReference type="ARBA" id="ARBA00023306"/>
    </source>
</evidence>
<dbReference type="OrthoDB" id="26523at2759"/>
<dbReference type="InterPro" id="IPR001763">
    <property type="entry name" value="Rhodanese-like_dom"/>
</dbReference>
<dbReference type="Gene3D" id="3.40.250.10">
    <property type="entry name" value="Rhodanese-like domain"/>
    <property type="match status" value="1"/>
</dbReference>
<evidence type="ECO:0000256" key="3">
    <source>
        <dbReference type="ARBA" id="ARBA00022618"/>
    </source>
</evidence>
<dbReference type="FunFam" id="3.40.250.10:FF:000021">
    <property type="entry name" value="M-phase inducer phosphatase cdc-25.2"/>
    <property type="match status" value="1"/>
</dbReference>
<dbReference type="GO" id="GO:0005634">
    <property type="term" value="C:nucleus"/>
    <property type="evidence" value="ECO:0007669"/>
    <property type="project" value="TreeGrafter"/>
</dbReference>
<evidence type="ECO:0000259" key="9">
    <source>
        <dbReference type="PROSITE" id="PS50206"/>
    </source>
</evidence>
<feature type="domain" description="Rhodanese" evidence="9">
    <location>
        <begin position="213"/>
        <end position="322"/>
    </location>
</feature>
<evidence type="ECO:0000256" key="1">
    <source>
        <dbReference type="ARBA" id="ARBA00011065"/>
    </source>
</evidence>
<keyword evidence="4" id="KW-0498">Mitosis</keyword>